<keyword evidence="1" id="KW-0812">Transmembrane</keyword>
<organism evidence="2 3">
    <name type="scientific">Guptibacillus hwajinpoensis</name>
    <dbReference type="NCBI Taxonomy" id="208199"/>
    <lineage>
        <taxon>Bacteria</taxon>
        <taxon>Bacillati</taxon>
        <taxon>Bacillota</taxon>
        <taxon>Bacilli</taxon>
        <taxon>Bacillales</taxon>
        <taxon>Guptibacillaceae</taxon>
        <taxon>Guptibacillus</taxon>
    </lineage>
</organism>
<keyword evidence="1" id="KW-0472">Membrane</keyword>
<proteinExistence type="predicted"/>
<dbReference type="OrthoDB" id="2940878at2"/>
<dbReference type="Proteomes" id="UP000310541">
    <property type="component" value="Unassembled WGS sequence"/>
</dbReference>
<protein>
    <submittedName>
        <fullName evidence="2">Uncharacterized protein</fullName>
    </submittedName>
</protein>
<sequence>MNILAVCCGAIGFFLISNLLFSLLYMLSKSAGKGFYRWTSHDDLEILVIVTAPLFGLTQYVASTLYEKYNWFKARILLILYSILLVILAILFFILFDLL</sequence>
<evidence type="ECO:0000313" key="2">
    <source>
        <dbReference type="EMBL" id="TKD70758.1"/>
    </source>
</evidence>
<evidence type="ECO:0000313" key="3">
    <source>
        <dbReference type="Proteomes" id="UP000310541"/>
    </source>
</evidence>
<reference evidence="2 3" key="1">
    <citation type="submission" date="2019-04" db="EMBL/GenBank/DDBJ databases">
        <title>Genome sequence of Bacillus hwajinpoensis strain Y2.</title>
        <authorList>
            <person name="Fair J.L."/>
            <person name="Maclea K.S."/>
        </authorList>
    </citation>
    <scope>NUCLEOTIDE SEQUENCE [LARGE SCALE GENOMIC DNA]</scope>
    <source>
        <strain evidence="2 3">Y2</strain>
    </source>
</reference>
<evidence type="ECO:0000256" key="1">
    <source>
        <dbReference type="SAM" id="Phobius"/>
    </source>
</evidence>
<keyword evidence="1" id="KW-1133">Transmembrane helix</keyword>
<name>A0A4V5PYN0_9BACL</name>
<dbReference type="EMBL" id="SWFM01000002">
    <property type="protein sequence ID" value="TKD70758.1"/>
    <property type="molecule type" value="Genomic_DNA"/>
</dbReference>
<feature type="transmembrane region" description="Helical" evidence="1">
    <location>
        <begin position="78"/>
        <end position="96"/>
    </location>
</feature>
<gene>
    <name evidence="2" type="ORF">FBF83_09085</name>
</gene>
<dbReference type="AlphaFoldDB" id="A0A4V5PYN0"/>
<feature type="transmembrane region" description="Helical" evidence="1">
    <location>
        <begin position="46"/>
        <end position="66"/>
    </location>
</feature>
<comment type="caution">
    <text evidence="2">The sequence shown here is derived from an EMBL/GenBank/DDBJ whole genome shotgun (WGS) entry which is preliminary data.</text>
</comment>
<accession>A0A4V5PYN0</accession>